<dbReference type="Gene3D" id="2.60.40.1180">
    <property type="entry name" value="Golgi alpha-mannosidase II"/>
    <property type="match status" value="1"/>
</dbReference>
<feature type="domain" description="Glycosyl hydrolase family 95 catalytic" evidence="3">
    <location>
        <begin position="296"/>
        <end position="718"/>
    </location>
</feature>
<evidence type="ECO:0000313" key="4">
    <source>
        <dbReference type="EMBL" id="KDN56690.1"/>
    </source>
</evidence>
<dbReference type="PANTHER" id="PTHR31084">
    <property type="entry name" value="ALPHA-L-FUCOSIDASE 2"/>
    <property type="match status" value="1"/>
</dbReference>
<gene>
    <name evidence="4" type="ORF">FEM21_01930</name>
</gene>
<protein>
    <submittedName>
        <fullName evidence="4">Autotransporter-associated beta strand</fullName>
    </submittedName>
</protein>
<dbReference type="RefSeq" id="WP_035656777.1">
    <property type="nucleotide sequence ID" value="NZ_JNCA01000001.1"/>
</dbReference>
<dbReference type="Pfam" id="PF14498">
    <property type="entry name" value="Glyco_hyd_65N_2"/>
    <property type="match status" value="1"/>
</dbReference>
<dbReference type="PATRIC" id="fig|1492738.3.peg.187"/>
<dbReference type="InterPro" id="IPR027414">
    <property type="entry name" value="GH95_N_dom"/>
</dbReference>
<dbReference type="InterPro" id="IPR013780">
    <property type="entry name" value="Glyco_hydro_b"/>
</dbReference>
<dbReference type="SUPFAM" id="SSF48208">
    <property type="entry name" value="Six-hairpin glycosidases"/>
    <property type="match status" value="1"/>
</dbReference>
<dbReference type="InterPro" id="IPR054363">
    <property type="entry name" value="GH95_cat"/>
</dbReference>
<dbReference type="Gene3D" id="2.70.98.50">
    <property type="entry name" value="putative glycoside hydrolase family protein from bacillus halodurans"/>
    <property type="match status" value="1"/>
</dbReference>
<dbReference type="AlphaFoldDB" id="A0A066X194"/>
<dbReference type="Pfam" id="PF21307">
    <property type="entry name" value="Glyco_hydro_95_C"/>
    <property type="match status" value="1"/>
</dbReference>
<dbReference type="Gene3D" id="1.50.10.10">
    <property type="match status" value="1"/>
</dbReference>
<evidence type="ECO:0000259" key="1">
    <source>
        <dbReference type="Pfam" id="PF14498"/>
    </source>
</evidence>
<dbReference type="STRING" id="1492738.FEM21_01930"/>
<dbReference type="Proteomes" id="UP000027064">
    <property type="component" value="Unassembled WGS sequence"/>
</dbReference>
<reference evidence="4 5" key="1">
    <citation type="submission" date="2014-05" db="EMBL/GenBank/DDBJ databases">
        <title>Genome Sequence of Flavobacterium sp. EM1321.</title>
        <authorList>
            <person name="Shin S.-K."/>
            <person name="Yi H."/>
        </authorList>
    </citation>
    <scope>NUCLEOTIDE SEQUENCE [LARGE SCALE GENOMIC DNA]</scope>
    <source>
        <strain evidence="4 5">EM1321</strain>
    </source>
</reference>
<dbReference type="InterPro" id="IPR016518">
    <property type="entry name" value="Alpha-L-fucosidase"/>
</dbReference>
<dbReference type="GO" id="GO:0004560">
    <property type="term" value="F:alpha-L-fucosidase activity"/>
    <property type="evidence" value="ECO:0007669"/>
    <property type="project" value="InterPro"/>
</dbReference>
<comment type="caution">
    <text evidence="4">The sequence shown here is derived from an EMBL/GenBank/DDBJ whole genome shotgun (WGS) entry which is preliminary data.</text>
</comment>
<evidence type="ECO:0000259" key="3">
    <source>
        <dbReference type="Pfam" id="PF22124"/>
    </source>
</evidence>
<dbReference type="InterPro" id="IPR049053">
    <property type="entry name" value="AFCA-like_C"/>
</dbReference>
<name>A0A066X194_9FLAO</name>
<sequence length="843" mass="95066">MKKQCFLIMLFAFLGNIYAQKKLILWYNQPSKAWTDAMPLGNGRLGAMVYGVPQCDTIQINEDTFWSGSPYQNTNPNARKSLKAIQDYLQNENYVEAQKIAMQDIISDRKLTSHGQVYQSIGNLVLKVPGHENFENYYRELDLKTAIATTKYKVNGVNFQREMFTSFTDQLIIIRLSADKKGAIDFNASFAGPLKTNMVEVATVVPDGQNQMMVINGKCAREKEENILNLLNFNAQIKVEAKGGKQTKVGNEIAVSNADEVFIYVSVATNFKNYKDISVDAEKKAKAYLLNFSKPYQKAKEDHIAFYQKQFGRVELDLGSSAQMNKPTDQRISEFSKIEDPDLVATYFQFGRYLLIASSQPGTQPANLQGIWNPNAGQYPAWDSKYTTNINVEMNYWPAEVTNLSECHEPFIKLIKEVSETGKQSASEMYGSRGWTLHHNTDLWRSTGAVDGTAGIWPTCNAWFASHLWEKFLFSGDKKYLKEVYPILKSASEFYQDFLIKDKKTGYMVVSPSVSPEHTPGLHSYEIIKADGTKANERCNVFAGVTMDNQMVFDLLSNTIDAAEFLKTDKEFVVELKKLRQQLPPMHIGKYTQLQEWLEDWDRKNDTHRHVSHLWGVFPGREVSPFKTPELFEASRNSLIGKGDASRGWSMGWKVCLWARYLDGNHAYQLIKNQLNLKPANATIKDPDGGTYTNMFDAHPPFQIDGNFGCTAGIAEMLLQSHDGAVSLLPALPDVWKNGVVKGLKARGGFEIEKLEWKNGKITAVTIKSNLGGNLRLRSHTKLKGKALNVAQGENANPFFKYQPVEKPFVSESAAFKGTDILKVFEFDINTVKGNSYTFSMVP</sequence>
<dbReference type="Pfam" id="PF22124">
    <property type="entry name" value="Glyco_hydro_95_cat"/>
    <property type="match status" value="1"/>
</dbReference>
<feature type="domain" description="Alpha fucosidase A-like C-terminal" evidence="2">
    <location>
        <begin position="720"/>
        <end position="785"/>
    </location>
</feature>
<dbReference type="GO" id="GO:0005975">
    <property type="term" value="P:carbohydrate metabolic process"/>
    <property type="evidence" value="ECO:0007669"/>
    <property type="project" value="InterPro"/>
</dbReference>
<dbReference type="PANTHER" id="PTHR31084:SF0">
    <property type="entry name" value="ALPHA-L-FUCOSIDASE 2"/>
    <property type="match status" value="1"/>
</dbReference>
<dbReference type="eggNOG" id="COG1554">
    <property type="taxonomic scope" value="Bacteria"/>
</dbReference>
<dbReference type="EMBL" id="JNCA01000001">
    <property type="protein sequence ID" value="KDN56690.1"/>
    <property type="molecule type" value="Genomic_DNA"/>
</dbReference>
<dbReference type="PIRSF" id="PIRSF007663">
    <property type="entry name" value="UCP007663"/>
    <property type="match status" value="1"/>
</dbReference>
<dbReference type="InterPro" id="IPR012341">
    <property type="entry name" value="6hp_glycosidase-like_sf"/>
</dbReference>
<feature type="domain" description="Glycosyl hydrolase family 95 N-terminal" evidence="1">
    <location>
        <begin position="25"/>
        <end position="274"/>
    </location>
</feature>
<organism evidence="4 5">
    <name type="scientific">Flavobacterium seoulense</name>
    <dbReference type="NCBI Taxonomy" id="1492738"/>
    <lineage>
        <taxon>Bacteria</taxon>
        <taxon>Pseudomonadati</taxon>
        <taxon>Bacteroidota</taxon>
        <taxon>Flavobacteriia</taxon>
        <taxon>Flavobacteriales</taxon>
        <taxon>Flavobacteriaceae</taxon>
        <taxon>Flavobacterium</taxon>
    </lineage>
</organism>
<keyword evidence="5" id="KW-1185">Reference proteome</keyword>
<proteinExistence type="predicted"/>
<dbReference type="OrthoDB" id="9802600at2"/>
<dbReference type="InterPro" id="IPR008928">
    <property type="entry name" value="6-hairpin_glycosidase_sf"/>
</dbReference>
<evidence type="ECO:0000313" key="5">
    <source>
        <dbReference type="Proteomes" id="UP000027064"/>
    </source>
</evidence>
<evidence type="ECO:0000259" key="2">
    <source>
        <dbReference type="Pfam" id="PF21307"/>
    </source>
</evidence>
<accession>A0A066X194</accession>